<comment type="cofactor">
    <cofactor evidence="8">
        <name>Mg(2+)</name>
        <dbReference type="ChEBI" id="CHEBI:18420"/>
    </cofactor>
</comment>
<evidence type="ECO:0000256" key="5">
    <source>
        <dbReference type="ARBA" id="ARBA00022842"/>
    </source>
</evidence>
<dbReference type="Gene3D" id="1.10.3210.10">
    <property type="entry name" value="Hypothetical protein af1432"/>
    <property type="match status" value="1"/>
</dbReference>
<dbReference type="NCBIfam" id="NF002487">
    <property type="entry name" value="PRK01759.1"/>
    <property type="match status" value="1"/>
</dbReference>
<dbReference type="GO" id="GO:0006808">
    <property type="term" value="P:regulation of nitrogen utilization"/>
    <property type="evidence" value="ECO:0007669"/>
    <property type="project" value="UniProtKB-UniRule"/>
</dbReference>
<dbReference type="CDD" id="cd05401">
    <property type="entry name" value="NT_GlnE_GlnD_like"/>
    <property type="match status" value="1"/>
</dbReference>
<dbReference type="EC" id="3.1.4.-" evidence="8"/>
<sequence length="894" mass="103512">MIPKNPSPDTPAQPSVVAQPPASPLTYRDDMLNCQTLKQQLEQFQNWLGSEFKSGVSAETLIDARTLFIDRLLQRLWFYYDFETIAHTALIAVGGYGRGELHPLSDIDVLFLSQDKLSEQESQRVGQFITLMWDIKLEVGHSVRTLEECLQEGRADISVATNLIESRMICGDVALFLNLQKHIFSDTFWPSSDFFPAKIAEQQERHQRYHGTSYNLEPDIKSSPGGLRDIHTLLWVARRHFGATSLDEMVGFGFLTEAEHKELKECQSFLWRIRFALHLLLPRYDNRLLFDRQLNVAQLLQYQGEGNAPVERMMKDFFRMTLRVSELNQMLLQLFDEAILALEANEKPRMIDEEFQLRGNLIDLRDETLFIHKPEAIMRMFYLMVRNRDITGIYSTTVRQLRHARRHLASPLCAIPEARHLFMNMLRHPYAVSRALLPMHRHSVLSAYTPLWGNIVGQMQFDLFHAYTVDEHTIRVLLKLESFADEETRPHHPLCVELYPRLPQPELLLLAALFHDIAKGRGGDHSELGAQDVFEFAALHGLNSREAQLVSWLVRCHLLMSVTAQRRDIQDPTVIQQFATEVQSETRLRYLVSLTVADICATNETLWNSWKQSLLRELYFATEKQLRRGMQNTPDLRERVRHHRLQALALLRMDNIDEEALHHIWSRCRADYFLRHTPNQLAWHARHLLEHDVNKPLVLISHQASRGGTEIFIWSPDRPYLFAAVAGELDRRNLSVHDAQIFTSRDGMAMDTFIVLEPDGSPLARDRHEMIRHALEQALTQRDYQHPRGRRPSPKLRHFSVPTEVNFLPTHTDRRSYVELIALDQPGLLARIGEIFADMNLSLHGARISTIGERVEDLFILADKDRRALKPELRLKLQERLTEALNPNDKVPLS</sequence>
<dbReference type="Pfam" id="PF08335">
    <property type="entry name" value="GlnD_UR_UTase"/>
    <property type="match status" value="1"/>
</dbReference>
<evidence type="ECO:0000259" key="10">
    <source>
        <dbReference type="PROSITE" id="PS51671"/>
    </source>
</evidence>
<dbReference type="SUPFAM" id="SSF81301">
    <property type="entry name" value="Nucleotidyltransferase"/>
    <property type="match status" value="1"/>
</dbReference>
<dbReference type="InterPro" id="IPR045865">
    <property type="entry name" value="ACT-like_dom_sf"/>
</dbReference>
<evidence type="ECO:0000256" key="2">
    <source>
        <dbReference type="ARBA" id="ARBA00022695"/>
    </source>
</evidence>
<evidence type="ECO:0000256" key="8">
    <source>
        <dbReference type="HAMAP-Rule" id="MF_00277"/>
    </source>
</evidence>
<dbReference type="NCBIfam" id="TIGR01693">
    <property type="entry name" value="UTase_glnD"/>
    <property type="match status" value="1"/>
</dbReference>
<dbReference type="GO" id="GO:0008081">
    <property type="term" value="F:phosphoric diester hydrolase activity"/>
    <property type="evidence" value="ECO:0007669"/>
    <property type="project" value="UniProtKB-UniRule"/>
</dbReference>
<keyword evidence="5 8" id="KW-0460">Magnesium</keyword>
<dbReference type="GO" id="GO:0008773">
    <property type="term" value="F:[protein-PII] uridylyltransferase activity"/>
    <property type="evidence" value="ECO:0007669"/>
    <property type="project" value="UniProtKB-UniRule"/>
</dbReference>
<keyword evidence="6 8" id="KW-0511">Multifunctional enzyme</keyword>
<comment type="catalytic activity">
    <reaction evidence="8">
        <text>[protein-PII]-L-tyrosine + UTP = [protein-PII]-uridylyl-L-tyrosine + diphosphate</text>
        <dbReference type="Rhea" id="RHEA:13673"/>
        <dbReference type="Rhea" id="RHEA-COMP:12147"/>
        <dbReference type="Rhea" id="RHEA-COMP:12148"/>
        <dbReference type="ChEBI" id="CHEBI:33019"/>
        <dbReference type="ChEBI" id="CHEBI:46398"/>
        <dbReference type="ChEBI" id="CHEBI:46858"/>
        <dbReference type="ChEBI" id="CHEBI:90602"/>
        <dbReference type="EC" id="2.7.7.59"/>
    </reaction>
</comment>
<evidence type="ECO:0000256" key="1">
    <source>
        <dbReference type="ARBA" id="ARBA00022679"/>
    </source>
</evidence>
<dbReference type="Proteomes" id="UP001165568">
    <property type="component" value="Unassembled WGS sequence"/>
</dbReference>
<evidence type="ECO:0000313" key="12">
    <source>
        <dbReference type="EMBL" id="MCV9879169.1"/>
    </source>
</evidence>
<dbReference type="HAMAP" id="MF_00277">
    <property type="entry name" value="PII_uridylyl_transf"/>
    <property type="match status" value="1"/>
</dbReference>
<dbReference type="FunFam" id="1.10.3210.10:FF:000005">
    <property type="entry name" value="Bifunctional uridylyltransferase/uridylyl-removing enzyme"/>
    <property type="match status" value="1"/>
</dbReference>
<dbReference type="SUPFAM" id="SSF81593">
    <property type="entry name" value="Nucleotidyltransferase substrate binding subunit/domain"/>
    <property type="match status" value="1"/>
</dbReference>
<dbReference type="CDD" id="cd04899">
    <property type="entry name" value="ACT_ACR-UUR-like_2"/>
    <property type="match status" value="1"/>
</dbReference>
<comment type="function">
    <text evidence="8">Modifies, by uridylylation and deuridylylation, the PII regulatory proteins (GlnB and homologs), in response to the nitrogen status of the cell that GlnD senses through the glutamine level. Under low glutamine levels, catalyzes the conversion of the PII proteins and UTP to PII-UMP and PPi, while under higher glutamine levels, GlnD hydrolyzes PII-UMP to PII and UMP (deuridylylation). Thus, controls uridylylation state and activity of the PII proteins, and plays an important role in the regulation of nitrogen metabolism.</text>
</comment>
<dbReference type="GO" id="GO:0008893">
    <property type="term" value="F:guanosine-3',5'-bis(diphosphate) 3'-diphosphatase activity"/>
    <property type="evidence" value="ECO:0007669"/>
    <property type="project" value="UniProtKB-EC"/>
</dbReference>
<dbReference type="InterPro" id="IPR003607">
    <property type="entry name" value="HD/PDEase_dom"/>
</dbReference>
<dbReference type="InterPro" id="IPR006674">
    <property type="entry name" value="HD_domain"/>
</dbReference>
<evidence type="ECO:0000256" key="3">
    <source>
        <dbReference type="ARBA" id="ARBA00022737"/>
    </source>
</evidence>
<comment type="catalytic activity">
    <reaction evidence="8">
        <text>[protein-PII]-uridylyl-L-tyrosine + H2O = [protein-PII]-L-tyrosine + UMP + H(+)</text>
        <dbReference type="Rhea" id="RHEA:48600"/>
        <dbReference type="Rhea" id="RHEA-COMP:12147"/>
        <dbReference type="Rhea" id="RHEA-COMP:12148"/>
        <dbReference type="ChEBI" id="CHEBI:15377"/>
        <dbReference type="ChEBI" id="CHEBI:15378"/>
        <dbReference type="ChEBI" id="CHEBI:46858"/>
        <dbReference type="ChEBI" id="CHEBI:57865"/>
        <dbReference type="ChEBI" id="CHEBI:90602"/>
    </reaction>
</comment>
<evidence type="ECO:0000313" key="15">
    <source>
        <dbReference type="Proteomes" id="UP001165569"/>
    </source>
</evidence>
<dbReference type="InterPro" id="IPR010043">
    <property type="entry name" value="UTase/UR"/>
</dbReference>
<evidence type="ECO:0000256" key="7">
    <source>
        <dbReference type="ARBA" id="ARBA00047968"/>
    </source>
</evidence>
<evidence type="ECO:0000256" key="6">
    <source>
        <dbReference type="ARBA" id="ARBA00023268"/>
    </source>
</evidence>
<dbReference type="RefSeq" id="WP_264090480.1">
    <property type="nucleotide sequence ID" value="NZ_JAMPJT010000006.1"/>
</dbReference>
<dbReference type="Pfam" id="PF01909">
    <property type="entry name" value="NTP_transf_2"/>
    <property type="match status" value="1"/>
</dbReference>
<dbReference type="CDD" id="cd00077">
    <property type="entry name" value="HDc"/>
    <property type="match status" value="1"/>
</dbReference>
<dbReference type="Pfam" id="PF01966">
    <property type="entry name" value="HD"/>
    <property type="match status" value="1"/>
</dbReference>
<keyword evidence="3" id="KW-0677">Repeat</keyword>
<dbReference type="SMART" id="SM00471">
    <property type="entry name" value="HDc"/>
    <property type="match status" value="1"/>
</dbReference>
<keyword evidence="14" id="KW-1185">Reference proteome</keyword>
<dbReference type="SUPFAM" id="SSF55021">
    <property type="entry name" value="ACT-like"/>
    <property type="match status" value="2"/>
</dbReference>
<feature type="region of interest" description="Uridylyltransferase" evidence="8">
    <location>
        <begin position="1"/>
        <end position="350"/>
    </location>
</feature>
<dbReference type="Pfam" id="PF01842">
    <property type="entry name" value="ACT"/>
    <property type="match status" value="2"/>
</dbReference>
<dbReference type="Proteomes" id="UP001165569">
    <property type="component" value="Unassembled WGS sequence"/>
</dbReference>
<evidence type="ECO:0000259" key="11">
    <source>
        <dbReference type="PROSITE" id="PS51831"/>
    </source>
</evidence>
<dbReference type="EMBL" id="JAMPJT010000006">
    <property type="protein sequence ID" value="MCV9879169.1"/>
    <property type="molecule type" value="Genomic_DNA"/>
</dbReference>
<feature type="domain" description="ACT" evidence="10">
    <location>
        <begin position="710"/>
        <end position="792"/>
    </location>
</feature>
<feature type="compositionally biased region" description="Pro residues" evidence="9">
    <location>
        <begin position="1"/>
        <end position="11"/>
    </location>
</feature>
<dbReference type="PROSITE" id="PS51831">
    <property type="entry name" value="HD"/>
    <property type="match status" value="1"/>
</dbReference>
<dbReference type="PANTHER" id="PTHR47320:SF1">
    <property type="entry name" value="BIFUNCTIONAL URIDYLYLTRANSFERASE_URIDYLYL-REMOVING ENZYME"/>
    <property type="match status" value="1"/>
</dbReference>
<comment type="domain">
    <text evidence="8">Has four distinct domains: an N-terminal nucleotidyltransferase (NT) domain responsible for UTase activity, a central HD domain that encodes UR activity, and two C-terminal ACT domains that seem to have a role in glutamine sensing.</text>
</comment>
<dbReference type="PROSITE" id="PS51671">
    <property type="entry name" value="ACT"/>
    <property type="match status" value="2"/>
</dbReference>
<evidence type="ECO:0000313" key="13">
    <source>
        <dbReference type="EMBL" id="MCV9882797.1"/>
    </source>
</evidence>
<comment type="similarity">
    <text evidence="8">Belongs to the GlnD family.</text>
</comment>
<dbReference type="InterPro" id="IPR002912">
    <property type="entry name" value="ACT_dom"/>
</dbReference>
<organism evidence="12 15">
    <name type="scientific">Brenneria izbisi</name>
    <dbReference type="NCBI Taxonomy" id="2939450"/>
    <lineage>
        <taxon>Bacteria</taxon>
        <taxon>Pseudomonadati</taxon>
        <taxon>Pseudomonadota</taxon>
        <taxon>Gammaproteobacteria</taxon>
        <taxon>Enterobacterales</taxon>
        <taxon>Pectobacteriaceae</taxon>
        <taxon>Brenneria</taxon>
    </lineage>
</organism>
<comment type="activity regulation">
    <text evidence="8">Uridylyltransferase (UTase) activity is inhibited by glutamine, while glutamine activates uridylyl-removing (UR) activity.</text>
</comment>
<dbReference type="AlphaFoldDB" id="A0AA41XXG1"/>
<dbReference type="NCBIfam" id="NF003448">
    <property type="entry name" value="PRK05007.1"/>
    <property type="match status" value="1"/>
</dbReference>
<dbReference type="EMBL" id="JAMPJU010000007">
    <property type="protein sequence ID" value="MCV9882797.1"/>
    <property type="molecule type" value="Genomic_DNA"/>
</dbReference>
<reference evidence="12" key="1">
    <citation type="submission" date="2022-04" db="EMBL/GenBank/DDBJ databases">
        <title>Brenneria sp. isolated from walnut trees in Serbia.</title>
        <authorList>
            <person name="Gasic K."/>
            <person name="Zlatkovic N."/>
            <person name="Kuzmanovic N."/>
        </authorList>
    </citation>
    <scope>NUCLEOTIDE SEQUENCE</scope>
    <source>
        <strain evidence="13">KBI 423</strain>
        <strain evidence="12">KBI 447</strain>
    </source>
</reference>
<keyword evidence="4 8" id="KW-0378">Hydrolase</keyword>
<comment type="catalytic activity">
    <reaction evidence="7">
        <text>guanosine 3',5'-bis(diphosphate) + H2O = GDP + diphosphate + H(+)</text>
        <dbReference type="Rhea" id="RHEA:14253"/>
        <dbReference type="ChEBI" id="CHEBI:15377"/>
        <dbReference type="ChEBI" id="CHEBI:15378"/>
        <dbReference type="ChEBI" id="CHEBI:33019"/>
        <dbReference type="ChEBI" id="CHEBI:58189"/>
        <dbReference type="ChEBI" id="CHEBI:77828"/>
        <dbReference type="EC" id="3.1.7.2"/>
    </reaction>
</comment>
<dbReference type="PANTHER" id="PTHR47320">
    <property type="entry name" value="BIFUNCTIONAL URIDYLYLTRANSFERASE/URIDYLYL-REMOVING ENZYME"/>
    <property type="match status" value="1"/>
</dbReference>
<feature type="region of interest" description="Uridylyl-removing" evidence="8">
    <location>
        <begin position="351"/>
        <end position="709"/>
    </location>
</feature>
<feature type="domain" description="HD" evidence="11">
    <location>
        <begin position="469"/>
        <end position="591"/>
    </location>
</feature>
<dbReference type="InterPro" id="IPR043519">
    <property type="entry name" value="NT_sf"/>
</dbReference>
<protein>
    <recommendedName>
        <fullName evidence="8">Bifunctional uridylyltransferase/uridylyl-removing enzyme</fullName>
        <shortName evidence="8">UTase/UR</shortName>
    </recommendedName>
    <alternativeName>
        <fullName evidence="8">Bifunctional [protein-PII] modification enzyme</fullName>
    </alternativeName>
    <alternativeName>
        <fullName evidence="8">Bifunctional nitrogen sensor protein</fullName>
    </alternativeName>
    <domain>
        <recommendedName>
            <fullName evidence="8">[Protein-PII] uridylyltransferase</fullName>
            <shortName evidence="8">PII uridylyltransferase</shortName>
            <shortName evidence="8">UTase</shortName>
            <ecNumber evidence="8">2.7.7.59</ecNumber>
        </recommendedName>
    </domain>
    <domain>
        <recommendedName>
            <fullName evidence="8">[Protein-PII]-UMP uridylyl-removing enzyme</fullName>
            <shortName evidence="8">UR</shortName>
            <ecNumber evidence="8">3.1.4.-</ecNumber>
        </recommendedName>
    </domain>
</protein>
<feature type="region of interest" description="Disordered" evidence="9">
    <location>
        <begin position="1"/>
        <end position="20"/>
    </location>
</feature>
<evidence type="ECO:0000256" key="4">
    <source>
        <dbReference type="ARBA" id="ARBA00022801"/>
    </source>
</evidence>
<name>A0AA41XXG1_9GAMM</name>
<dbReference type="PIRSF" id="PIRSF006288">
    <property type="entry name" value="PII_uridyltransf"/>
    <property type="match status" value="1"/>
</dbReference>
<accession>A0AA41XXG1</accession>
<dbReference type="InterPro" id="IPR013546">
    <property type="entry name" value="PII_UdlTrfase/GS_AdlTrfase"/>
</dbReference>
<gene>
    <name evidence="8 12" type="primary">glnD</name>
    <name evidence="12" type="ORF">NC803_09930</name>
    <name evidence="13" type="ORF">NC856_11005</name>
</gene>
<keyword evidence="2 8" id="KW-0548">Nucleotidyltransferase</keyword>
<proteinExistence type="inferred from homology"/>
<comment type="caution">
    <text evidence="12">The sequence shown here is derived from an EMBL/GenBank/DDBJ whole genome shotgun (WGS) entry which is preliminary data.</text>
</comment>
<keyword evidence="1 8" id="KW-0808">Transferase</keyword>
<evidence type="ECO:0000313" key="14">
    <source>
        <dbReference type="Proteomes" id="UP001165568"/>
    </source>
</evidence>
<dbReference type="SUPFAM" id="SSF109604">
    <property type="entry name" value="HD-domain/PDEase-like"/>
    <property type="match status" value="1"/>
</dbReference>
<evidence type="ECO:0000256" key="9">
    <source>
        <dbReference type="SAM" id="MobiDB-lite"/>
    </source>
</evidence>
<feature type="domain" description="ACT" evidence="10">
    <location>
        <begin position="817"/>
        <end position="894"/>
    </location>
</feature>
<dbReference type="CDD" id="cd04900">
    <property type="entry name" value="ACT_UUR-like_1"/>
    <property type="match status" value="1"/>
</dbReference>
<dbReference type="EC" id="2.7.7.59" evidence="8"/>
<dbReference type="InterPro" id="IPR002934">
    <property type="entry name" value="Polymerase_NTP_transf_dom"/>
</dbReference>